<evidence type="ECO:0000313" key="5">
    <source>
        <dbReference type="EMBL" id="HIX55303.1"/>
    </source>
</evidence>
<organism evidence="5 6">
    <name type="scientific">Candidatus Sphingobacterium stercoripullorum</name>
    <dbReference type="NCBI Taxonomy" id="2838759"/>
    <lineage>
        <taxon>Bacteria</taxon>
        <taxon>Pseudomonadati</taxon>
        <taxon>Bacteroidota</taxon>
        <taxon>Sphingobacteriia</taxon>
        <taxon>Sphingobacteriales</taxon>
        <taxon>Sphingobacteriaceae</taxon>
        <taxon>Sphingobacterium</taxon>
    </lineage>
</organism>
<evidence type="ECO:0000256" key="1">
    <source>
        <dbReference type="ARBA" id="ARBA00022448"/>
    </source>
</evidence>
<evidence type="ECO:0000256" key="2">
    <source>
        <dbReference type="ARBA" id="ARBA00022741"/>
    </source>
</evidence>
<dbReference type="InterPro" id="IPR027417">
    <property type="entry name" value="P-loop_NTPase"/>
</dbReference>
<dbReference type="Proteomes" id="UP000824156">
    <property type="component" value="Unassembled WGS sequence"/>
</dbReference>
<dbReference type="GO" id="GO:0005524">
    <property type="term" value="F:ATP binding"/>
    <property type="evidence" value="ECO:0007669"/>
    <property type="project" value="UniProtKB-KW"/>
</dbReference>
<feature type="domain" description="ABC transporter" evidence="4">
    <location>
        <begin position="2"/>
        <end position="227"/>
    </location>
</feature>
<accession>A0A9D1WAP9</accession>
<evidence type="ECO:0000256" key="3">
    <source>
        <dbReference type="ARBA" id="ARBA00022840"/>
    </source>
</evidence>
<dbReference type="InterPro" id="IPR003593">
    <property type="entry name" value="AAA+_ATPase"/>
</dbReference>
<proteinExistence type="predicted"/>
<dbReference type="CDD" id="cd03230">
    <property type="entry name" value="ABC_DR_subfamily_A"/>
    <property type="match status" value="1"/>
</dbReference>
<reference evidence="5" key="1">
    <citation type="journal article" date="2021" name="PeerJ">
        <title>Extensive microbial diversity within the chicken gut microbiome revealed by metagenomics and culture.</title>
        <authorList>
            <person name="Gilroy R."/>
            <person name="Ravi A."/>
            <person name="Getino M."/>
            <person name="Pursley I."/>
            <person name="Horton D.L."/>
            <person name="Alikhan N.F."/>
            <person name="Baker D."/>
            <person name="Gharbi K."/>
            <person name="Hall N."/>
            <person name="Watson M."/>
            <person name="Adriaenssens E.M."/>
            <person name="Foster-Nyarko E."/>
            <person name="Jarju S."/>
            <person name="Secka A."/>
            <person name="Antonio M."/>
            <person name="Oren A."/>
            <person name="Chaudhuri R.R."/>
            <person name="La Ragione R."/>
            <person name="Hildebrand F."/>
            <person name="Pallen M.J."/>
        </authorList>
    </citation>
    <scope>NUCLEOTIDE SEQUENCE</scope>
    <source>
        <strain evidence="5">1719</strain>
    </source>
</reference>
<dbReference type="AlphaFoldDB" id="A0A9D1WAP9"/>
<keyword evidence="2" id="KW-0547">Nucleotide-binding</keyword>
<dbReference type="SMART" id="SM00382">
    <property type="entry name" value="AAA"/>
    <property type="match status" value="1"/>
</dbReference>
<comment type="caution">
    <text evidence="5">The sequence shown here is derived from an EMBL/GenBank/DDBJ whole genome shotgun (WGS) entry which is preliminary data.</text>
</comment>
<evidence type="ECO:0000313" key="6">
    <source>
        <dbReference type="Proteomes" id="UP000824156"/>
    </source>
</evidence>
<dbReference type="Gene3D" id="3.40.50.300">
    <property type="entry name" value="P-loop containing nucleotide triphosphate hydrolases"/>
    <property type="match status" value="1"/>
</dbReference>
<dbReference type="PANTHER" id="PTHR42939">
    <property type="entry name" value="ABC TRANSPORTER ATP-BINDING PROTEIN ALBC-RELATED"/>
    <property type="match status" value="1"/>
</dbReference>
<dbReference type="EMBL" id="DXEZ01000270">
    <property type="protein sequence ID" value="HIX55303.1"/>
    <property type="molecule type" value="Genomic_DNA"/>
</dbReference>
<dbReference type="SUPFAM" id="SSF52540">
    <property type="entry name" value="P-loop containing nucleoside triphosphate hydrolases"/>
    <property type="match status" value="1"/>
</dbReference>
<keyword evidence="3 5" id="KW-0067">ATP-binding</keyword>
<protein>
    <submittedName>
        <fullName evidence="5">ABC transporter ATP-binding protein</fullName>
    </submittedName>
</protein>
<dbReference type="PANTHER" id="PTHR42939:SF1">
    <property type="entry name" value="ABC TRANSPORTER ATP-BINDING PROTEIN ALBC-RELATED"/>
    <property type="match status" value="1"/>
</dbReference>
<dbReference type="GO" id="GO:0016887">
    <property type="term" value="F:ATP hydrolysis activity"/>
    <property type="evidence" value="ECO:0007669"/>
    <property type="project" value="InterPro"/>
</dbReference>
<reference evidence="5" key="2">
    <citation type="submission" date="2021-04" db="EMBL/GenBank/DDBJ databases">
        <authorList>
            <person name="Gilroy R."/>
        </authorList>
    </citation>
    <scope>NUCLEOTIDE SEQUENCE</scope>
    <source>
        <strain evidence="5">1719</strain>
    </source>
</reference>
<keyword evidence="1" id="KW-0813">Transport</keyword>
<name>A0A9D1WAP9_9SPHI</name>
<dbReference type="Pfam" id="PF00005">
    <property type="entry name" value="ABC_tran"/>
    <property type="match status" value="1"/>
</dbReference>
<evidence type="ECO:0000259" key="4">
    <source>
        <dbReference type="PROSITE" id="PS50893"/>
    </source>
</evidence>
<sequence length="241" mass="26662">MLNITELNKNFGPLKALKNVSLKANEGEVLALIGPNGCGKTTLIKSILGMVVPDSGDILFKNNSIKGSWKYRSQIGYMPQIGTYPENMSIGQVLDMIQDIRSKESHKPLNLDLYESYKLKGLLHKRMGTLSGGTRQKVSAHLAFLFDPDVLILDEPTAGLDPLAASILKEKIKKDPSKLVLITSHILSDLDDVATHIVYMQEGEIHFKKTIQQIKEETGQTKLSEAVAQIMNEQSYTAINI</sequence>
<dbReference type="InterPro" id="IPR051782">
    <property type="entry name" value="ABC_Transporter_VariousFunc"/>
</dbReference>
<dbReference type="PROSITE" id="PS50893">
    <property type="entry name" value="ABC_TRANSPORTER_2"/>
    <property type="match status" value="1"/>
</dbReference>
<gene>
    <name evidence="5" type="ORF">H9853_09765</name>
</gene>
<dbReference type="InterPro" id="IPR003439">
    <property type="entry name" value="ABC_transporter-like_ATP-bd"/>
</dbReference>